<evidence type="ECO:0000313" key="1">
    <source>
        <dbReference type="EMBL" id="CAD0007104.1"/>
    </source>
</evidence>
<dbReference type="EMBL" id="CAIJDO010000186">
    <property type="protein sequence ID" value="CAD0007104.1"/>
    <property type="molecule type" value="Genomic_DNA"/>
</dbReference>
<dbReference type="RefSeq" id="WP_180904091.1">
    <property type="nucleotide sequence ID" value="NZ_CAIJDO010000186.1"/>
</dbReference>
<dbReference type="AlphaFoldDB" id="A0A6V6Z6P1"/>
<comment type="caution">
    <text evidence="1">The sequence shown here is derived from an EMBL/GenBank/DDBJ whole genome shotgun (WGS) entry which is preliminary data.</text>
</comment>
<proteinExistence type="predicted"/>
<protein>
    <submittedName>
        <fullName evidence="1">Uncharacterized protein</fullName>
    </submittedName>
</protein>
<gene>
    <name evidence="1" type="ORF">FLACHUCJ7_03177</name>
</gene>
<sequence>MDISITSDAWWETRVGESLNQFSLKKINNFFYLKNDGEELQRIVVCFLCCNPEHYGKLEQKVQFKKKEKRLTIFFVLDYDLFMKISNPERETIVFNKIKDGVPEIMKQKLSKQFKFDDFTKDWFKAIQK</sequence>
<dbReference type="Proteomes" id="UP000556700">
    <property type="component" value="Unassembled WGS sequence"/>
</dbReference>
<reference evidence="1 2" key="1">
    <citation type="submission" date="2020-06" db="EMBL/GenBank/DDBJ databases">
        <authorList>
            <person name="Criscuolo A."/>
        </authorList>
    </citation>
    <scope>NUCLEOTIDE SEQUENCE [LARGE SCALE GENOMIC DNA]</scope>
    <source>
        <strain evidence="2">CIP 110025</strain>
    </source>
</reference>
<name>A0A6V6Z6P1_9FLAO</name>
<keyword evidence="2" id="KW-1185">Reference proteome</keyword>
<organism evidence="1 2">
    <name type="scientific">Flavobacterium chungangense</name>
    <dbReference type="NCBI Taxonomy" id="554283"/>
    <lineage>
        <taxon>Bacteria</taxon>
        <taxon>Pseudomonadati</taxon>
        <taxon>Bacteroidota</taxon>
        <taxon>Flavobacteriia</taxon>
        <taxon>Flavobacteriales</taxon>
        <taxon>Flavobacteriaceae</taxon>
        <taxon>Flavobacterium</taxon>
    </lineage>
</organism>
<evidence type="ECO:0000313" key="2">
    <source>
        <dbReference type="Proteomes" id="UP000556700"/>
    </source>
</evidence>
<accession>A0A6V6Z6P1</accession>